<organism evidence="11 12">
    <name type="scientific">Cardiocondyla obscurior</name>
    <dbReference type="NCBI Taxonomy" id="286306"/>
    <lineage>
        <taxon>Eukaryota</taxon>
        <taxon>Metazoa</taxon>
        <taxon>Ecdysozoa</taxon>
        <taxon>Arthropoda</taxon>
        <taxon>Hexapoda</taxon>
        <taxon>Insecta</taxon>
        <taxon>Pterygota</taxon>
        <taxon>Neoptera</taxon>
        <taxon>Endopterygota</taxon>
        <taxon>Hymenoptera</taxon>
        <taxon>Apocrita</taxon>
        <taxon>Aculeata</taxon>
        <taxon>Formicoidea</taxon>
        <taxon>Formicidae</taxon>
        <taxon>Myrmicinae</taxon>
        <taxon>Cardiocondyla</taxon>
    </lineage>
</organism>
<dbReference type="Proteomes" id="UP001430953">
    <property type="component" value="Unassembled WGS sequence"/>
</dbReference>
<dbReference type="GO" id="GO:0007165">
    <property type="term" value="P:signal transduction"/>
    <property type="evidence" value="ECO:0007669"/>
    <property type="project" value="UniProtKB-KW"/>
</dbReference>
<dbReference type="EMBL" id="JADYXP020000027">
    <property type="protein sequence ID" value="KAL0099794.1"/>
    <property type="molecule type" value="Genomic_DNA"/>
</dbReference>
<evidence type="ECO:0000256" key="10">
    <source>
        <dbReference type="RuleBase" id="RU351113"/>
    </source>
</evidence>
<dbReference type="AlphaFoldDB" id="A0AAW2EBW0"/>
<proteinExistence type="inferred from homology"/>
<feature type="transmembrane region" description="Helical" evidence="10">
    <location>
        <begin position="352"/>
        <end position="370"/>
    </location>
</feature>
<evidence type="ECO:0000256" key="1">
    <source>
        <dbReference type="ARBA" id="ARBA00004651"/>
    </source>
</evidence>
<dbReference type="PANTHER" id="PTHR21137:SF35">
    <property type="entry name" value="ODORANT RECEPTOR 19A-RELATED"/>
    <property type="match status" value="1"/>
</dbReference>
<name>A0AAW2EBW0_9HYME</name>
<evidence type="ECO:0000256" key="7">
    <source>
        <dbReference type="ARBA" id="ARBA00023136"/>
    </source>
</evidence>
<dbReference type="GO" id="GO:0005886">
    <property type="term" value="C:plasma membrane"/>
    <property type="evidence" value="ECO:0007669"/>
    <property type="project" value="UniProtKB-SubCell"/>
</dbReference>
<feature type="transmembrane region" description="Helical" evidence="10">
    <location>
        <begin position="256"/>
        <end position="277"/>
    </location>
</feature>
<dbReference type="PANTHER" id="PTHR21137">
    <property type="entry name" value="ODORANT RECEPTOR"/>
    <property type="match status" value="1"/>
</dbReference>
<keyword evidence="4 10" id="KW-0812">Transmembrane</keyword>
<comment type="similarity">
    <text evidence="10">Belongs to the insect chemoreceptor superfamily. Heteromeric odorant receptor channel (TC 1.A.69) family.</text>
</comment>
<accession>A0AAW2EBW0</accession>
<evidence type="ECO:0000256" key="5">
    <source>
        <dbReference type="ARBA" id="ARBA00022725"/>
    </source>
</evidence>
<protein>
    <recommendedName>
        <fullName evidence="10">Odorant receptor</fullName>
    </recommendedName>
</protein>
<feature type="transmembrane region" description="Helical" evidence="10">
    <location>
        <begin position="26"/>
        <end position="47"/>
    </location>
</feature>
<comment type="subcellular location">
    <subcellularLocation>
        <location evidence="1 10">Cell membrane</location>
        <topology evidence="1 10">Multi-pass membrane protein</topology>
    </subcellularLocation>
</comment>
<evidence type="ECO:0000313" key="12">
    <source>
        <dbReference type="Proteomes" id="UP001430953"/>
    </source>
</evidence>
<dbReference type="GO" id="GO:0004984">
    <property type="term" value="F:olfactory receptor activity"/>
    <property type="evidence" value="ECO:0007669"/>
    <property type="project" value="InterPro"/>
</dbReference>
<dbReference type="GO" id="GO:0005549">
    <property type="term" value="F:odorant binding"/>
    <property type="evidence" value="ECO:0007669"/>
    <property type="project" value="InterPro"/>
</dbReference>
<keyword evidence="2" id="KW-1003">Cell membrane</keyword>
<gene>
    <name evidence="11" type="ORF">PUN28_019898</name>
</gene>
<evidence type="ECO:0000256" key="2">
    <source>
        <dbReference type="ARBA" id="ARBA00022475"/>
    </source>
</evidence>
<dbReference type="Pfam" id="PF02949">
    <property type="entry name" value="7tm_6"/>
    <property type="match status" value="1"/>
</dbReference>
<keyword evidence="6 10" id="KW-1133">Transmembrane helix</keyword>
<keyword evidence="12" id="KW-1185">Reference proteome</keyword>
<evidence type="ECO:0000256" key="6">
    <source>
        <dbReference type="ARBA" id="ARBA00022989"/>
    </source>
</evidence>
<keyword evidence="8 10" id="KW-0675">Receptor</keyword>
<evidence type="ECO:0000256" key="9">
    <source>
        <dbReference type="ARBA" id="ARBA00023224"/>
    </source>
</evidence>
<feature type="transmembrane region" description="Helical" evidence="10">
    <location>
        <begin position="165"/>
        <end position="187"/>
    </location>
</feature>
<keyword evidence="9 10" id="KW-0807">Transducer</keyword>
<evidence type="ECO:0000256" key="4">
    <source>
        <dbReference type="ARBA" id="ARBA00022692"/>
    </source>
</evidence>
<feature type="transmembrane region" description="Helical" evidence="10">
    <location>
        <begin position="124"/>
        <end position="145"/>
    </location>
</feature>
<comment type="caution">
    <text evidence="11">The sequence shown here is derived from an EMBL/GenBank/DDBJ whole genome shotgun (WGS) entry which is preliminary data.</text>
</comment>
<keyword evidence="7 10" id="KW-0472">Membrane</keyword>
<evidence type="ECO:0000313" key="11">
    <source>
        <dbReference type="EMBL" id="KAL0099794.1"/>
    </source>
</evidence>
<evidence type="ECO:0000256" key="3">
    <source>
        <dbReference type="ARBA" id="ARBA00022606"/>
    </source>
</evidence>
<feature type="transmembrane region" description="Helical" evidence="10">
    <location>
        <begin position="67"/>
        <end position="86"/>
    </location>
</feature>
<reference evidence="11 12" key="1">
    <citation type="submission" date="2023-03" db="EMBL/GenBank/DDBJ databases">
        <title>High recombination rates correlate with genetic variation in Cardiocondyla obscurior ants.</title>
        <authorList>
            <person name="Errbii M."/>
        </authorList>
    </citation>
    <scope>NUCLEOTIDE SEQUENCE [LARGE SCALE GENOMIC DNA]</scope>
    <source>
        <strain evidence="11">Alpha-2009</strain>
        <tissue evidence="11">Whole body</tissue>
    </source>
</reference>
<feature type="transmembrane region" description="Helical" evidence="10">
    <location>
        <begin position="289"/>
        <end position="309"/>
    </location>
</feature>
<keyword evidence="5 10" id="KW-0552">Olfaction</keyword>
<evidence type="ECO:0000256" key="8">
    <source>
        <dbReference type="ARBA" id="ARBA00023170"/>
    </source>
</evidence>
<sequence>MDLLPVNFYVLRFCGVWEERRTDTRLIVRFISFCYRYTIAAIIYHFTISEIIELVRMRNDVEDLTEGLFIVLTFICLCLKYFNILVRQCELRSLLDCFRTTLCQPKNSTEESILKQYNLKAKKVTYAFMVISQISGLLVIIVPLMSQDERQLPLKMYVPYSIAELPLYLLTYLQQGVAVFYGILLNVSLDSLVYGLIIQTCGQIDLLCHRLSKAFRFLQEKNHEREKHDTIEKLAIAECVRHHISVYDITCRIQSLFMWIIAILFFFSLVTLCSSIYQMSNKELFGVEFFTFVAYLGSMLFQVFSYCWFGNELDLKTKGIAYAIYASNWTVISTKQRQSLSFLMMISQRGKVISVYGICSLVLSTFTWIIKTSYSAFNLLQHAST</sequence>
<dbReference type="InterPro" id="IPR004117">
    <property type="entry name" value="7tm6_olfct_rcpt"/>
</dbReference>
<keyword evidence="3 10" id="KW-0716">Sensory transduction</keyword>